<evidence type="ECO:0000313" key="6">
    <source>
        <dbReference type="Ensembl" id="ENSELUP00000054327.2"/>
    </source>
</evidence>
<dbReference type="SMART" id="SM00034">
    <property type="entry name" value="CLECT"/>
    <property type="match status" value="1"/>
</dbReference>
<dbReference type="Proteomes" id="UP000265140">
    <property type="component" value="Unassembled WGS sequence"/>
</dbReference>
<dbReference type="Pfam" id="PF00059">
    <property type="entry name" value="Lectin_C"/>
    <property type="match status" value="1"/>
</dbReference>
<dbReference type="AlphaFoldDB" id="A0A6Q2XMC4"/>
<reference evidence="6" key="3">
    <citation type="submission" date="2025-09" db="UniProtKB">
        <authorList>
            <consortium name="Ensembl"/>
        </authorList>
    </citation>
    <scope>IDENTIFICATION</scope>
</reference>
<dbReference type="PROSITE" id="PS00615">
    <property type="entry name" value="C_TYPE_LECTIN_1"/>
    <property type="match status" value="1"/>
</dbReference>
<dbReference type="GO" id="GO:0030246">
    <property type="term" value="F:carbohydrate binding"/>
    <property type="evidence" value="ECO:0007669"/>
    <property type="project" value="UniProtKB-KW"/>
</dbReference>
<feature type="transmembrane region" description="Helical" evidence="4">
    <location>
        <begin position="46"/>
        <end position="72"/>
    </location>
</feature>
<accession>A0A6Q2XMC4</accession>
<dbReference type="Gene3D" id="1.20.5.400">
    <property type="match status" value="1"/>
</dbReference>
<evidence type="ECO:0000256" key="3">
    <source>
        <dbReference type="SAM" id="Coils"/>
    </source>
</evidence>
<dbReference type="Gene3D" id="3.10.100.10">
    <property type="entry name" value="Mannose-Binding Protein A, subunit A"/>
    <property type="match status" value="1"/>
</dbReference>
<reference evidence="6" key="2">
    <citation type="submission" date="2025-08" db="UniProtKB">
        <authorList>
            <consortium name="Ensembl"/>
        </authorList>
    </citation>
    <scope>IDENTIFICATION</scope>
</reference>
<dbReference type="InterPro" id="IPR001304">
    <property type="entry name" value="C-type_lectin-like"/>
</dbReference>
<keyword evidence="3" id="KW-0175">Coiled coil</keyword>
<organism evidence="6 7">
    <name type="scientific">Esox lucius</name>
    <name type="common">Northern pike</name>
    <dbReference type="NCBI Taxonomy" id="8010"/>
    <lineage>
        <taxon>Eukaryota</taxon>
        <taxon>Metazoa</taxon>
        <taxon>Chordata</taxon>
        <taxon>Craniata</taxon>
        <taxon>Vertebrata</taxon>
        <taxon>Euteleostomi</taxon>
        <taxon>Actinopterygii</taxon>
        <taxon>Neopterygii</taxon>
        <taxon>Teleostei</taxon>
        <taxon>Protacanthopterygii</taxon>
        <taxon>Esociformes</taxon>
        <taxon>Esocidae</taxon>
        <taxon>Esox</taxon>
    </lineage>
</organism>
<evidence type="ECO:0000256" key="4">
    <source>
        <dbReference type="SAM" id="Phobius"/>
    </source>
</evidence>
<dbReference type="PROSITE" id="PS50041">
    <property type="entry name" value="C_TYPE_LECTIN_2"/>
    <property type="match status" value="1"/>
</dbReference>
<sequence>MSEGIEFEGNVIGTNTKTDFPTYANEDDDKPKPASVYNQWWKRPGVAAVCLGLLCVLLLARIIGLAFHYGVIGHQYFTEKDKLQTSYNNLTEERDQLQIKYKTLTEERDQLQSEKDSFLPVFGNSNYYVFMEQNNWEYAKQYCLNRGAQLVIINNQEEQKFLISLNIRTWIGLSDIETEGTWRWVDGTPLTTAYWGEKEPNNAGGGKDCAEIYHCITDPVNKWNDNSCTSQLNWICEQTID</sequence>
<dbReference type="RefSeq" id="XP_034147201.1">
    <property type="nucleotide sequence ID" value="XM_034291310.1"/>
</dbReference>
<dbReference type="SUPFAM" id="SSF56436">
    <property type="entry name" value="C-type lectin-like"/>
    <property type="match status" value="1"/>
</dbReference>
<keyword evidence="7" id="KW-1185">Reference proteome</keyword>
<feature type="domain" description="C-type lectin" evidence="5">
    <location>
        <begin position="122"/>
        <end position="237"/>
    </location>
</feature>
<dbReference type="InterPro" id="IPR016187">
    <property type="entry name" value="CTDL_fold"/>
</dbReference>
<dbReference type="InterPro" id="IPR050111">
    <property type="entry name" value="C-type_lectin/snaclec_domain"/>
</dbReference>
<reference evidence="7" key="1">
    <citation type="journal article" date="2014" name="PLoS ONE">
        <title>The genome and linkage map of the northern pike (Esox lucius): conserved synteny revealed between the salmonid sister group and the Neoteleostei.</title>
        <authorList>
            <person name="Rondeau E.B."/>
            <person name="Minkley D.R."/>
            <person name="Leong J.S."/>
            <person name="Messmer A.M."/>
            <person name="Jantzen J.R."/>
            <person name="von Schalburg K.R."/>
            <person name="Lemon C."/>
            <person name="Bird N.H."/>
            <person name="Koop B.F."/>
        </authorList>
    </citation>
    <scope>NUCLEOTIDE SEQUENCE</scope>
</reference>
<dbReference type="InterPro" id="IPR018378">
    <property type="entry name" value="C-type_lectin_CS"/>
</dbReference>
<protein>
    <recommendedName>
        <fullName evidence="5">C-type lectin domain-containing protein</fullName>
    </recommendedName>
</protein>
<keyword evidence="4" id="KW-0812">Transmembrane</keyword>
<keyword evidence="4" id="KW-1133">Transmembrane helix</keyword>
<keyword evidence="1" id="KW-0430">Lectin</keyword>
<dbReference type="CDD" id="cd03590">
    <property type="entry name" value="CLECT_DC-SIGN_like"/>
    <property type="match status" value="1"/>
</dbReference>
<evidence type="ECO:0000313" key="7">
    <source>
        <dbReference type="Proteomes" id="UP000265140"/>
    </source>
</evidence>
<name>A0A6Q2XMC4_ESOLU</name>
<dbReference type="PANTHER" id="PTHR22803">
    <property type="entry name" value="MANNOSE, PHOSPHOLIPASE, LECTIN RECEPTOR RELATED"/>
    <property type="match status" value="1"/>
</dbReference>
<dbReference type="GeneID" id="117592776"/>
<dbReference type="InterPro" id="IPR033989">
    <property type="entry name" value="CD209-like_CTLD"/>
</dbReference>
<evidence type="ECO:0000256" key="1">
    <source>
        <dbReference type="ARBA" id="ARBA00022734"/>
    </source>
</evidence>
<evidence type="ECO:0000259" key="5">
    <source>
        <dbReference type="PROSITE" id="PS50041"/>
    </source>
</evidence>
<keyword evidence="2" id="KW-1015">Disulfide bond</keyword>
<dbReference type="GeneTree" id="ENSGT01020000230338"/>
<keyword evidence="4" id="KW-0472">Membrane</keyword>
<dbReference type="InterPro" id="IPR016186">
    <property type="entry name" value="C-type_lectin-like/link_sf"/>
</dbReference>
<proteinExistence type="predicted"/>
<evidence type="ECO:0000256" key="2">
    <source>
        <dbReference type="ARBA" id="ARBA00023157"/>
    </source>
</evidence>
<dbReference type="Ensembl" id="ENSELUT00000080792.2">
    <property type="protein sequence ID" value="ENSELUP00000054327.2"/>
    <property type="gene ID" value="ENSELUG00000026853.2"/>
</dbReference>
<dbReference type="Bgee" id="ENSELUG00000026853">
    <property type="expression patterns" value="Expressed in pharyngeal gill and 11 other cell types or tissues"/>
</dbReference>
<feature type="coiled-coil region" evidence="3">
    <location>
        <begin position="80"/>
        <end position="114"/>
    </location>
</feature>